<dbReference type="FunFam" id="1.10.10.10:FF:000393">
    <property type="entry name" value="Oocyte-specific H1 histone"/>
    <property type="match status" value="1"/>
</dbReference>
<dbReference type="GO" id="GO:0003690">
    <property type="term" value="F:double-stranded DNA binding"/>
    <property type="evidence" value="ECO:0007669"/>
    <property type="project" value="TreeGrafter"/>
</dbReference>
<proteinExistence type="predicted"/>
<keyword evidence="2" id="KW-0158">Chromosome</keyword>
<name>A0A7L2RZN7_9PASS</name>
<dbReference type="GO" id="GO:0005634">
    <property type="term" value="C:nucleus"/>
    <property type="evidence" value="ECO:0007669"/>
    <property type="project" value="UniProtKB-SubCell"/>
</dbReference>
<evidence type="ECO:0000256" key="1">
    <source>
        <dbReference type="ARBA" id="ARBA00004123"/>
    </source>
</evidence>
<dbReference type="GO" id="GO:0006334">
    <property type="term" value="P:nucleosome assembly"/>
    <property type="evidence" value="ECO:0007669"/>
    <property type="project" value="InterPro"/>
</dbReference>
<dbReference type="EMBL" id="VYZS01345510">
    <property type="protein sequence ID" value="NXS14056.1"/>
    <property type="molecule type" value="Genomic_DNA"/>
</dbReference>
<dbReference type="PANTHER" id="PTHR11467:SF42">
    <property type="entry name" value="HISTONE H1.8"/>
    <property type="match status" value="1"/>
</dbReference>
<evidence type="ECO:0000256" key="4">
    <source>
        <dbReference type="ARBA" id="ARBA00023242"/>
    </source>
</evidence>
<sequence length="147" mass="15585">AVPLTAAAATGVAQLPHRLARRLVARRPSTLQMVKEALQARDEKKGASLYTIKQFILAKYPTENPNRLKYLLRQALNKGLRSGMLVRPRNSNAVGASGIFMVSRGCHGGWVGAEVLPGLTDSLLSLPVSTQEAQAATTQAAAGPGKT</sequence>
<keyword evidence="3" id="KW-0238">DNA-binding</keyword>
<evidence type="ECO:0000259" key="5">
    <source>
        <dbReference type="PROSITE" id="PS51504"/>
    </source>
</evidence>
<dbReference type="Pfam" id="PF00538">
    <property type="entry name" value="Linker_histone"/>
    <property type="match status" value="1"/>
</dbReference>
<dbReference type="PROSITE" id="PS51504">
    <property type="entry name" value="H15"/>
    <property type="match status" value="1"/>
</dbReference>
<dbReference type="SMART" id="SM00526">
    <property type="entry name" value="H15"/>
    <property type="match status" value="1"/>
</dbReference>
<dbReference type="GO" id="GO:0045910">
    <property type="term" value="P:negative regulation of DNA recombination"/>
    <property type="evidence" value="ECO:0007669"/>
    <property type="project" value="TreeGrafter"/>
</dbReference>
<dbReference type="InterPro" id="IPR036390">
    <property type="entry name" value="WH_DNA-bd_sf"/>
</dbReference>
<dbReference type="PANTHER" id="PTHR11467">
    <property type="entry name" value="HISTONE H1"/>
    <property type="match status" value="1"/>
</dbReference>
<dbReference type="SUPFAM" id="SSF46785">
    <property type="entry name" value="Winged helix' DNA-binding domain"/>
    <property type="match status" value="1"/>
</dbReference>
<accession>A0A7L2RZN7</accession>
<keyword evidence="4" id="KW-0539">Nucleus</keyword>
<comment type="caution">
    <text evidence="6">The sequence shown here is derived from an EMBL/GenBank/DDBJ whole genome shotgun (WGS) entry which is preliminary data.</text>
</comment>
<dbReference type="GO" id="GO:0030261">
    <property type="term" value="P:chromosome condensation"/>
    <property type="evidence" value="ECO:0007669"/>
    <property type="project" value="TreeGrafter"/>
</dbReference>
<dbReference type="GO" id="GO:0000786">
    <property type="term" value="C:nucleosome"/>
    <property type="evidence" value="ECO:0007669"/>
    <property type="project" value="InterPro"/>
</dbReference>
<evidence type="ECO:0000313" key="7">
    <source>
        <dbReference type="Proteomes" id="UP000560066"/>
    </source>
</evidence>
<evidence type="ECO:0000256" key="3">
    <source>
        <dbReference type="ARBA" id="ARBA00023125"/>
    </source>
</evidence>
<dbReference type="CDD" id="cd00073">
    <property type="entry name" value="H15"/>
    <property type="match status" value="1"/>
</dbReference>
<protein>
    <submittedName>
        <fullName evidence="6">B4 protein</fullName>
    </submittedName>
</protein>
<dbReference type="AlphaFoldDB" id="A0A7L2RZN7"/>
<dbReference type="Gene3D" id="1.10.10.10">
    <property type="entry name" value="Winged helix-like DNA-binding domain superfamily/Winged helix DNA-binding domain"/>
    <property type="match status" value="1"/>
</dbReference>
<evidence type="ECO:0000313" key="6">
    <source>
        <dbReference type="EMBL" id="NXS14056.1"/>
    </source>
</evidence>
<reference evidence="6 7" key="1">
    <citation type="submission" date="2019-09" db="EMBL/GenBank/DDBJ databases">
        <title>Bird 10,000 Genomes (B10K) Project - Family phase.</title>
        <authorList>
            <person name="Zhang G."/>
        </authorList>
    </citation>
    <scope>NUCLEOTIDE SEQUENCE [LARGE SCALE GENOMIC DNA]</scope>
    <source>
        <strain evidence="6">B10K-DU-002-79</strain>
    </source>
</reference>
<dbReference type="InterPro" id="IPR005818">
    <property type="entry name" value="Histone_H1/H5_H15"/>
</dbReference>
<feature type="non-terminal residue" evidence="6">
    <location>
        <position position="1"/>
    </location>
</feature>
<feature type="domain" description="H15" evidence="5">
    <location>
        <begin position="26"/>
        <end position="104"/>
    </location>
</feature>
<evidence type="ECO:0000256" key="2">
    <source>
        <dbReference type="ARBA" id="ARBA00022454"/>
    </source>
</evidence>
<dbReference type="OrthoDB" id="1110759at2759"/>
<gene>
    <name evidence="6" type="primary">B4</name>
    <name evidence="6" type="ORF">NEOCOR_R09185</name>
</gene>
<feature type="non-terminal residue" evidence="6">
    <location>
        <position position="147"/>
    </location>
</feature>
<comment type="subcellular location">
    <subcellularLocation>
        <location evidence="1">Nucleus</location>
    </subcellularLocation>
</comment>
<dbReference type="InterPro" id="IPR036388">
    <property type="entry name" value="WH-like_DNA-bd_sf"/>
</dbReference>
<dbReference type="Proteomes" id="UP000560066">
    <property type="component" value="Unassembled WGS sequence"/>
</dbReference>
<dbReference type="GO" id="GO:0031492">
    <property type="term" value="F:nucleosomal DNA binding"/>
    <property type="evidence" value="ECO:0007669"/>
    <property type="project" value="TreeGrafter"/>
</dbReference>
<organism evidence="6 7">
    <name type="scientific">Neodrepanis coruscans</name>
    <name type="common">wattled asity</name>
    <dbReference type="NCBI Taxonomy" id="254563"/>
    <lineage>
        <taxon>Eukaryota</taxon>
        <taxon>Metazoa</taxon>
        <taxon>Chordata</taxon>
        <taxon>Craniata</taxon>
        <taxon>Vertebrata</taxon>
        <taxon>Euteleostomi</taxon>
        <taxon>Archelosauria</taxon>
        <taxon>Archosauria</taxon>
        <taxon>Dinosauria</taxon>
        <taxon>Saurischia</taxon>
        <taxon>Theropoda</taxon>
        <taxon>Coelurosauria</taxon>
        <taxon>Aves</taxon>
        <taxon>Neognathae</taxon>
        <taxon>Neoaves</taxon>
        <taxon>Telluraves</taxon>
        <taxon>Australaves</taxon>
        <taxon>Passeriformes</taxon>
        <taxon>Philepittidae</taxon>
        <taxon>Neodrepanis</taxon>
    </lineage>
</organism>
<keyword evidence="7" id="KW-1185">Reference proteome</keyword>